<dbReference type="Proteomes" id="UP001497700">
    <property type="component" value="Unassembled WGS sequence"/>
</dbReference>
<sequence>MHSHSYIRTFVFCIVVSLPPKLLLFCSSSGTTVIWICGANIHRSCRIGHLDAAPIESRRDGSFVLQPARKISSG</sequence>
<dbReference type="EMBL" id="MU393468">
    <property type="protein sequence ID" value="KAI4865719.1"/>
    <property type="molecule type" value="Genomic_DNA"/>
</dbReference>
<evidence type="ECO:0000313" key="2">
    <source>
        <dbReference type="Proteomes" id="UP001497700"/>
    </source>
</evidence>
<proteinExistence type="predicted"/>
<name>A0ACB9Z1T8_9PEZI</name>
<evidence type="ECO:0000313" key="1">
    <source>
        <dbReference type="EMBL" id="KAI4865719.1"/>
    </source>
</evidence>
<keyword evidence="2" id="KW-1185">Reference proteome</keyword>
<organism evidence="1 2">
    <name type="scientific">Hypoxylon rubiginosum</name>
    <dbReference type="NCBI Taxonomy" id="110542"/>
    <lineage>
        <taxon>Eukaryota</taxon>
        <taxon>Fungi</taxon>
        <taxon>Dikarya</taxon>
        <taxon>Ascomycota</taxon>
        <taxon>Pezizomycotina</taxon>
        <taxon>Sordariomycetes</taxon>
        <taxon>Xylariomycetidae</taxon>
        <taxon>Xylariales</taxon>
        <taxon>Hypoxylaceae</taxon>
        <taxon>Hypoxylon</taxon>
    </lineage>
</organism>
<reference evidence="1 2" key="1">
    <citation type="journal article" date="2022" name="New Phytol.">
        <title>Ecological generalism drives hyperdiversity of secondary metabolite gene clusters in xylarialean endophytes.</title>
        <authorList>
            <person name="Franco M.E.E."/>
            <person name="Wisecaver J.H."/>
            <person name="Arnold A.E."/>
            <person name="Ju Y.M."/>
            <person name="Slot J.C."/>
            <person name="Ahrendt S."/>
            <person name="Moore L.P."/>
            <person name="Eastman K.E."/>
            <person name="Scott K."/>
            <person name="Konkel Z."/>
            <person name="Mondo S.J."/>
            <person name="Kuo A."/>
            <person name="Hayes R.D."/>
            <person name="Haridas S."/>
            <person name="Andreopoulos B."/>
            <person name="Riley R."/>
            <person name="LaButti K."/>
            <person name="Pangilinan J."/>
            <person name="Lipzen A."/>
            <person name="Amirebrahimi M."/>
            <person name="Yan J."/>
            <person name="Adam C."/>
            <person name="Keymanesh K."/>
            <person name="Ng V."/>
            <person name="Louie K."/>
            <person name="Northen T."/>
            <person name="Drula E."/>
            <person name="Henrissat B."/>
            <person name="Hsieh H.M."/>
            <person name="Youens-Clark K."/>
            <person name="Lutzoni F."/>
            <person name="Miadlikowska J."/>
            <person name="Eastwood D.C."/>
            <person name="Hamelin R.C."/>
            <person name="Grigoriev I.V."/>
            <person name="U'Ren J.M."/>
        </authorList>
    </citation>
    <scope>NUCLEOTIDE SEQUENCE [LARGE SCALE GENOMIC DNA]</scope>
    <source>
        <strain evidence="1 2">CBS 119005</strain>
    </source>
</reference>
<protein>
    <submittedName>
        <fullName evidence="1">Uncharacterized protein</fullName>
    </submittedName>
</protein>
<accession>A0ACB9Z1T8</accession>
<comment type="caution">
    <text evidence="1">The sequence shown here is derived from an EMBL/GenBank/DDBJ whole genome shotgun (WGS) entry which is preliminary data.</text>
</comment>
<gene>
    <name evidence="1" type="ORF">F4820DRAFT_282605</name>
</gene>